<dbReference type="Pfam" id="PF00534">
    <property type="entry name" value="Glycos_transf_1"/>
    <property type="match status" value="1"/>
</dbReference>
<accession>A0ABS1UEH3</accession>
<name>A0ABS1UEH3_9PROT</name>
<organism evidence="3 4">
    <name type="scientific">Belnapia arida</name>
    <dbReference type="NCBI Taxonomy" id="2804533"/>
    <lineage>
        <taxon>Bacteria</taxon>
        <taxon>Pseudomonadati</taxon>
        <taxon>Pseudomonadota</taxon>
        <taxon>Alphaproteobacteria</taxon>
        <taxon>Acetobacterales</taxon>
        <taxon>Roseomonadaceae</taxon>
        <taxon>Belnapia</taxon>
    </lineage>
</organism>
<dbReference type="InterPro" id="IPR028098">
    <property type="entry name" value="Glyco_trans_4-like_N"/>
</dbReference>
<dbReference type="PANTHER" id="PTHR45947">
    <property type="entry name" value="SULFOQUINOVOSYL TRANSFERASE SQD2"/>
    <property type="match status" value="1"/>
</dbReference>
<evidence type="ECO:0000259" key="2">
    <source>
        <dbReference type="Pfam" id="PF13579"/>
    </source>
</evidence>
<keyword evidence="4" id="KW-1185">Reference proteome</keyword>
<dbReference type="Pfam" id="PF13579">
    <property type="entry name" value="Glyco_trans_4_4"/>
    <property type="match status" value="1"/>
</dbReference>
<dbReference type="SUPFAM" id="SSF53756">
    <property type="entry name" value="UDP-Glycosyltransferase/glycogen phosphorylase"/>
    <property type="match status" value="1"/>
</dbReference>
<evidence type="ECO:0000313" key="4">
    <source>
        <dbReference type="Proteomes" id="UP000660885"/>
    </source>
</evidence>
<protein>
    <submittedName>
        <fullName evidence="3">Glycosyltransferase</fullName>
    </submittedName>
</protein>
<dbReference type="EMBL" id="JAETWB010000048">
    <property type="protein sequence ID" value="MBL6082117.1"/>
    <property type="molecule type" value="Genomic_DNA"/>
</dbReference>
<feature type="domain" description="Glycosyltransferase subfamily 4-like N-terminal" evidence="2">
    <location>
        <begin position="27"/>
        <end position="205"/>
    </location>
</feature>
<dbReference type="InterPro" id="IPR050194">
    <property type="entry name" value="Glycosyltransferase_grp1"/>
</dbReference>
<dbReference type="RefSeq" id="WP_202835330.1">
    <property type="nucleotide sequence ID" value="NZ_JAETWB010000048.1"/>
</dbReference>
<feature type="domain" description="Glycosyl transferase family 1" evidence="1">
    <location>
        <begin position="227"/>
        <end position="385"/>
    </location>
</feature>
<dbReference type="Proteomes" id="UP000660885">
    <property type="component" value="Unassembled WGS sequence"/>
</dbReference>
<reference evidence="3 4" key="1">
    <citation type="submission" date="2021-01" db="EMBL/GenBank/DDBJ databases">
        <title>Belnapia mucosa sp. nov. and Belnapia arida sp. nov., isolated from the Tabernas Desert (Almeria, Spain).</title>
        <authorList>
            <person name="Molina-Menor E."/>
            <person name="Vidal-Verdu A."/>
            <person name="Calonge A."/>
            <person name="Satari L."/>
            <person name="Pereto J."/>
            <person name="Porcar M."/>
        </authorList>
    </citation>
    <scope>NUCLEOTIDE SEQUENCE [LARGE SCALE GENOMIC DNA]</scope>
    <source>
        <strain evidence="3 4">T18</strain>
    </source>
</reference>
<dbReference type="InterPro" id="IPR001296">
    <property type="entry name" value="Glyco_trans_1"/>
</dbReference>
<evidence type="ECO:0000259" key="1">
    <source>
        <dbReference type="Pfam" id="PF00534"/>
    </source>
</evidence>
<dbReference type="PANTHER" id="PTHR45947:SF3">
    <property type="entry name" value="SULFOQUINOVOSYL TRANSFERASE SQD2"/>
    <property type="match status" value="1"/>
</dbReference>
<gene>
    <name evidence="3" type="ORF">JMJ56_29500</name>
</gene>
<proteinExistence type="predicted"/>
<comment type="caution">
    <text evidence="3">The sequence shown here is derived from an EMBL/GenBank/DDBJ whole genome shotgun (WGS) entry which is preliminary data.</text>
</comment>
<evidence type="ECO:0000313" key="3">
    <source>
        <dbReference type="EMBL" id="MBL6082117.1"/>
    </source>
</evidence>
<dbReference type="Gene3D" id="3.40.50.2000">
    <property type="entry name" value="Glycogen Phosphorylase B"/>
    <property type="match status" value="2"/>
</dbReference>
<sequence length="416" mass="46612">MRIAYLVDRFPSLSETFIAHEVIDMIDAGADIRVLSLGRPKDSFALPEHVKALDIVTYFPFPSPSRRKKIRDMAMAGLRMIRRGQLRNLRRCLFDKENGGFSRHEMLLLADAVNDPRWRPQIIHCHFGTVGRLAAMMKHKGLTRAKITTTLHGYDISKYMRLNPDGIYDLLIREAEHIFTVCEVFLSRIRALGAPKEKTSVLHMGVDYDGLIACAVPRRRDAFVHWISVGRMTEKKGHEYAIRGFAQALRANPKLRMTFSIVGDGPLLPKMKALVEQLGMEQHVTLLGAVQHDEVQAMLAQADGFILHSVAAEDGDMEGIPVALMEAMAQGLPVVTTRHSGIPELVEHEVTGFLVEERNEAALAKILGDIGTQRPDLSKLVEAARMTVKRDFNRKTQAQRLYGFFETILGARLGTG</sequence>